<evidence type="ECO:0000313" key="2">
    <source>
        <dbReference type="Proteomes" id="UP001500359"/>
    </source>
</evidence>
<reference evidence="2" key="1">
    <citation type="journal article" date="2019" name="Int. J. Syst. Evol. Microbiol.">
        <title>The Global Catalogue of Microorganisms (GCM) 10K type strain sequencing project: providing services to taxonomists for standard genome sequencing and annotation.</title>
        <authorList>
            <consortium name="The Broad Institute Genomics Platform"/>
            <consortium name="The Broad Institute Genome Sequencing Center for Infectious Disease"/>
            <person name="Wu L."/>
            <person name="Ma J."/>
        </authorList>
    </citation>
    <scope>NUCLEOTIDE SEQUENCE [LARGE SCALE GENOMIC DNA]</scope>
    <source>
        <strain evidence="2">JCM 15896</strain>
    </source>
</reference>
<evidence type="ECO:0000313" key="1">
    <source>
        <dbReference type="EMBL" id="GAA0856579.1"/>
    </source>
</evidence>
<name>A0ABP3WTM9_9ALTE</name>
<comment type="caution">
    <text evidence="1">The sequence shown here is derived from an EMBL/GenBank/DDBJ whole genome shotgun (WGS) entry which is preliminary data.</text>
</comment>
<gene>
    <name evidence="1" type="ORF">GCM10009114_19080</name>
</gene>
<proteinExistence type="predicted"/>
<protein>
    <submittedName>
        <fullName evidence="1">Uncharacterized protein</fullName>
    </submittedName>
</protein>
<keyword evidence="2" id="KW-1185">Reference proteome</keyword>
<sequence>MLKLGVSVNSVKWLPAITTTGLVLLSCWVHQAIAQELPSNCIALPTRTQVCPNLLYKRAPISVESLNIQEGEAMCICLTDFSSLRVSAADEQGKVDQLVSASRAAAKLNITETELLTLLRK</sequence>
<dbReference type="PROSITE" id="PS51257">
    <property type="entry name" value="PROKAR_LIPOPROTEIN"/>
    <property type="match status" value="1"/>
</dbReference>
<dbReference type="EMBL" id="BAAAFD010000004">
    <property type="protein sequence ID" value="GAA0856579.1"/>
    <property type="molecule type" value="Genomic_DNA"/>
</dbReference>
<accession>A0ABP3WTM9</accession>
<organism evidence="1 2">
    <name type="scientific">Aliiglaciecola litoralis</name>
    <dbReference type="NCBI Taxonomy" id="582857"/>
    <lineage>
        <taxon>Bacteria</taxon>
        <taxon>Pseudomonadati</taxon>
        <taxon>Pseudomonadota</taxon>
        <taxon>Gammaproteobacteria</taxon>
        <taxon>Alteromonadales</taxon>
        <taxon>Alteromonadaceae</taxon>
        <taxon>Aliiglaciecola</taxon>
    </lineage>
</organism>
<dbReference type="Proteomes" id="UP001500359">
    <property type="component" value="Unassembled WGS sequence"/>
</dbReference>